<dbReference type="EMBL" id="CP080429">
    <property type="protein sequence ID" value="QYJ68752.1"/>
    <property type="molecule type" value="Genomic_DNA"/>
</dbReference>
<feature type="compositionally biased region" description="Basic and acidic residues" evidence="1">
    <location>
        <begin position="147"/>
        <end position="156"/>
    </location>
</feature>
<feature type="region of interest" description="Disordered" evidence="1">
    <location>
        <begin position="196"/>
        <end position="251"/>
    </location>
</feature>
<gene>
    <name evidence="2" type="ORF">K1I41_02405</name>
</gene>
<proteinExistence type="predicted"/>
<organism evidence="2 3">
    <name type="scientific">Flavobacterium litorale</name>
    <dbReference type="NCBI Taxonomy" id="2856519"/>
    <lineage>
        <taxon>Bacteria</taxon>
        <taxon>Pseudomonadati</taxon>
        <taxon>Bacteroidota</taxon>
        <taxon>Flavobacteriia</taxon>
        <taxon>Flavobacteriales</taxon>
        <taxon>Flavobacteriaceae</taxon>
        <taxon>Flavobacterium</taxon>
    </lineage>
</organism>
<sequence>MKKKLEAELISIAHRVLKMKNRAGLEQLQQETLRLYEKLSVLKFVEDNLSDVKPTIGFAAASEKIEQAYEAADNEEEPEVMQPELVNEVTEDEIEESEAKEAPVAEAEEEDNKSEDKVDAVTQAETPEPAAEPEPKPEAVAEAPEPETPKQEEIKPVGESPFGFDIDFEPKEPTEIPEKQKEISFEDFHDYVEPEFVKKDTDAPAPAEVKATEESWHNWEPKKEEPEPEVATEAESEPFVPVQTSQSETAKRSLNDSLGKAINLGLNDRIAFEKHLFDGNSDDLNRVLSQLNTFDKFTDARNFINELVKPDYNNWKDKEEYEERFMGIVEQKFD</sequence>
<evidence type="ECO:0000313" key="2">
    <source>
        <dbReference type="EMBL" id="QYJ68752.1"/>
    </source>
</evidence>
<feature type="compositionally biased region" description="Basic and acidic residues" evidence="1">
    <location>
        <begin position="168"/>
        <end position="181"/>
    </location>
</feature>
<accession>A0ABX8V7D0</accession>
<evidence type="ECO:0000313" key="3">
    <source>
        <dbReference type="Proteomes" id="UP000825381"/>
    </source>
</evidence>
<dbReference type="Proteomes" id="UP000825381">
    <property type="component" value="Chromosome"/>
</dbReference>
<feature type="region of interest" description="Disordered" evidence="1">
    <location>
        <begin position="68"/>
        <end position="181"/>
    </location>
</feature>
<evidence type="ECO:0000256" key="1">
    <source>
        <dbReference type="SAM" id="MobiDB-lite"/>
    </source>
</evidence>
<feature type="compositionally biased region" description="Basic and acidic residues" evidence="1">
    <location>
        <begin position="210"/>
        <end position="225"/>
    </location>
</feature>
<feature type="compositionally biased region" description="Acidic residues" evidence="1">
    <location>
        <begin position="226"/>
        <end position="236"/>
    </location>
</feature>
<dbReference type="RefSeq" id="WP_220641091.1">
    <property type="nucleotide sequence ID" value="NZ_CP080429.1"/>
</dbReference>
<reference evidence="2 3" key="1">
    <citation type="submission" date="2021-07" db="EMBL/GenBank/DDBJ databases">
        <title>Flavobacterium WSW3-B6 sp.nov, isolated from seaweed.</title>
        <authorList>
            <person name="Muhammad N."/>
            <person name="Ho H."/>
            <person name="Lee Y.-J."/>
            <person name="Nguyen T."/>
            <person name="Ho J."/>
            <person name="Kim S.-G."/>
        </authorList>
    </citation>
    <scope>NUCLEOTIDE SEQUENCE [LARGE SCALE GENOMIC DNA]</scope>
    <source>
        <strain evidence="2 3">WSW3-B6</strain>
    </source>
</reference>
<protein>
    <submittedName>
        <fullName evidence="2">Uncharacterized protein</fullName>
    </submittedName>
</protein>
<keyword evidence="3" id="KW-1185">Reference proteome</keyword>
<name>A0ABX8V7D0_9FLAO</name>